<reference evidence="1" key="2">
    <citation type="submission" date="2009-09" db="EMBL/GenBank/DDBJ databases">
        <title>Complete sequence of chromosome of Candidatus Accumulibacter phosphatis clade IIA str. UW-1.</title>
        <authorList>
            <consortium name="US DOE Joint Genome Institute"/>
            <person name="Martin H.G."/>
            <person name="Ivanova N."/>
            <person name="Kunin V."/>
            <person name="Warnecke F."/>
            <person name="Barry K."/>
            <person name="He S."/>
            <person name="Salamov A."/>
            <person name="Szeto E."/>
            <person name="Dalin E."/>
            <person name="Pangilinan J.L."/>
            <person name="Lapidus A."/>
            <person name="Lowry S."/>
            <person name="Kyrpides N.C."/>
            <person name="McMahon K.D."/>
            <person name="Hugenholtz P."/>
        </authorList>
    </citation>
    <scope>NUCLEOTIDE SEQUENCE [LARGE SCALE GENOMIC DNA]</scope>
    <source>
        <strain evidence="1">UW-1</strain>
    </source>
</reference>
<protein>
    <submittedName>
        <fullName evidence="1">Uncharacterized protein</fullName>
    </submittedName>
</protein>
<organism evidence="1">
    <name type="scientific">Accumulibacter regalis</name>
    <dbReference type="NCBI Taxonomy" id="522306"/>
    <lineage>
        <taxon>Bacteria</taxon>
        <taxon>Pseudomonadati</taxon>
        <taxon>Pseudomonadota</taxon>
        <taxon>Betaproteobacteria</taxon>
        <taxon>Candidatus Accumulibacter</taxon>
    </lineage>
</organism>
<dbReference type="eggNOG" id="ENOG5032WJH">
    <property type="taxonomic scope" value="Bacteria"/>
</dbReference>
<sequence length="112" mass="12304">MAGFEDYAADTREIELEIERKGLALGVDWTDDVQVRALARKALDHSASDIRLAESGPVDHRLMAKVDLFGLAALMLRTMEESAGVGIESHGGPAWKAFARALWAEVQTRKPQ</sequence>
<dbReference type="EMBL" id="CP001715">
    <property type="protein sequence ID" value="ACV36905.1"/>
    <property type="molecule type" value="Genomic_DNA"/>
</dbReference>
<name>C7RKI5_ACCRE</name>
<dbReference type="HOGENOM" id="CLU_168045_0_0_4"/>
<dbReference type="AlphaFoldDB" id="C7RKI5"/>
<gene>
    <name evidence="1" type="ordered locus">CAP2UW1_3651</name>
</gene>
<evidence type="ECO:0000313" key="1">
    <source>
        <dbReference type="EMBL" id="ACV36905.1"/>
    </source>
</evidence>
<proteinExistence type="predicted"/>
<accession>C7RKI5</accession>
<reference evidence="1" key="1">
    <citation type="submission" date="2009-08" db="EMBL/GenBank/DDBJ databases">
        <authorList>
            <consortium name="US DOE Joint Genome Institute"/>
            <person name="Lucas S."/>
            <person name="Copeland A."/>
            <person name="Lapidus A."/>
            <person name="Glavina del Rio T."/>
            <person name="Dalin E."/>
            <person name="Tice H."/>
            <person name="Bruce D."/>
            <person name="Barry K."/>
            <person name="Pitluck S."/>
            <person name="Lowry S."/>
            <person name="Larimer F."/>
            <person name="Land M."/>
            <person name="Hauser L."/>
            <person name="Kyrpides N."/>
            <person name="Ivanova N."/>
            <person name="McMahon K.D."/>
            <person name="Hugenholtz P."/>
        </authorList>
    </citation>
    <scope>NUCLEOTIDE SEQUENCE</scope>
    <source>
        <strain evidence="1">UW-1</strain>
    </source>
</reference>
<dbReference type="OrthoDB" id="9156933at2"/>
<dbReference type="KEGG" id="app:CAP2UW1_3651"/>